<dbReference type="InterPro" id="IPR055348">
    <property type="entry name" value="DctQ"/>
</dbReference>
<accession>A0A2A2IAQ0</accession>
<comment type="subcellular location">
    <subcellularLocation>
        <location evidence="1">Cell inner membrane</location>
        <topology evidence="1">Multi-pass membrane protein</topology>
    </subcellularLocation>
</comment>
<dbReference type="EMBL" id="NPOA01000013">
    <property type="protein sequence ID" value="PAV28364.1"/>
    <property type="molecule type" value="Genomic_DNA"/>
</dbReference>
<dbReference type="GO" id="GO:0005886">
    <property type="term" value="C:plasma membrane"/>
    <property type="evidence" value="ECO:0007669"/>
    <property type="project" value="UniProtKB-SubCell"/>
</dbReference>
<keyword evidence="4" id="KW-0997">Cell inner membrane</keyword>
<evidence type="ECO:0000313" key="11">
    <source>
        <dbReference type="EMBL" id="PAV28364.1"/>
    </source>
</evidence>
<dbReference type="PANTHER" id="PTHR35011:SF2">
    <property type="entry name" value="2,3-DIKETO-L-GULONATE TRAP TRANSPORTER SMALL PERMEASE PROTEIN YIAM"/>
    <property type="match status" value="1"/>
</dbReference>
<protein>
    <recommendedName>
        <fullName evidence="10">Tripartite ATP-independent periplasmic transporters DctQ component domain-containing protein</fullName>
    </recommendedName>
</protein>
<comment type="similarity">
    <text evidence="8">Belongs to the TRAP transporter small permease family.</text>
</comment>
<gene>
    <name evidence="11" type="ORF">CIL05_17170</name>
</gene>
<evidence type="ECO:0000256" key="2">
    <source>
        <dbReference type="ARBA" id="ARBA00022448"/>
    </source>
</evidence>
<dbReference type="AlphaFoldDB" id="A0A2A2IAQ0"/>
<dbReference type="GO" id="GO:0022857">
    <property type="term" value="F:transmembrane transporter activity"/>
    <property type="evidence" value="ECO:0007669"/>
    <property type="project" value="TreeGrafter"/>
</dbReference>
<feature type="transmembrane region" description="Helical" evidence="9">
    <location>
        <begin position="57"/>
        <end position="76"/>
    </location>
</feature>
<dbReference type="Pfam" id="PF04290">
    <property type="entry name" value="DctQ"/>
    <property type="match status" value="1"/>
</dbReference>
<evidence type="ECO:0000256" key="4">
    <source>
        <dbReference type="ARBA" id="ARBA00022519"/>
    </source>
</evidence>
<feature type="transmembrane region" description="Helical" evidence="9">
    <location>
        <begin position="20"/>
        <end position="45"/>
    </location>
</feature>
<keyword evidence="2" id="KW-0813">Transport</keyword>
<dbReference type="Proteomes" id="UP000218887">
    <property type="component" value="Unassembled WGS sequence"/>
</dbReference>
<keyword evidence="7 9" id="KW-0472">Membrane</keyword>
<evidence type="ECO:0000259" key="10">
    <source>
        <dbReference type="Pfam" id="PF04290"/>
    </source>
</evidence>
<keyword evidence="6 9" id="KW-1133">Transmembrane helix</keyword>
<proteinExistence type="inferred from homology"/>
<sequence>MKTKKGVSRMEALTKISDIISWVSKIAASVLIGALTIVLVLQVILRSMFNSGLAWSVEFSTFAIIWAVMLISNVLIKNNELITVDFFDHLLSERFKKIRNIIYQVVFIFLLVIMTTFGWFQAVGSIDKYTSTLGISWFYPYLSIPIGSALMLYQYLYKIFFNIVTIKKGGE</sequence>
<keyword evidence="3" id="KW-1003">Cell membrane</keyword>
<dbReference type="InterPro" id="IPR007387">
    <property type="entry name" value="TRAP_DctQ"/>
</dbReference>
<feature type="domain" description="Tripartite ATP-independent periplasmic transporters DctQ component" evidence="10">
    <location>
        <begin position="35"/>
        <end position="160"/>
    </location>
</feature>
<evidence type="ECO:0000256" key="7">
    <source>
        <dbReference type="ARBA" id="ARBA00023136"/>
    </source>
</evidence>
<evidence type="ECO:0000256" key="8">
    <source>
        <dbReference type="ARBA" id="ARBA00038436"/>
    </source>
</evidence>
<comment type="caution">
    <text evidence="11">The sequence shown here is derived from an EMBL/GenBank/DDBJ whole genome shotgun (WGS) entry which is preliminary data.</text>
</comment>
<evidence type="ECO:0000256" key="3">
    <source>
        <dbReference type="ARBA" id="ARBA00022475"/>
    </source>
</evidence>
<evidence type="ECO:0000256" key="9">
    <source>
        <dbReference type="SAM" id="Phobius"/>
    </source>
</evidence>
<keyword evidence="5 9" id="KW-0812">Transmembrane</keyword>
<keyword evidence="12" id="KW-1185">Reference proteome</keyword>
<evidence type="ECO:0000256" key="1">
    <source>
        <dbReference type="ARBA" id="ARBA00004429"/>
    </source>
</evidence>
<evidence type="ECO:0000256" key="6">
    <source>
        <dbReference type="ARBA" id="ARBA00022989"/>
    </source>
</evidence>
<evidence type="ECO:0000256" key="5">
    <source>
        <dbReference type="ARBA" id="ARBA00022692"/>
    </source>
</evidence>
<evidence type="ECO:0000313" key="12">
    <source>
        <dbReference type="Proteomes" id="UP000218887"/>
    </source>
</evidence>
<organism evidence="11 12">
    <name type="scientific">Virgibacillus profundi</name>
    <dbReference type="NCBI Taxonomy" id="2024555"/>
    <lineage>
        <taxon>Bacteria</taxon>
        <taxon>Bacillati</taxon>
        <taxon>Bacillota</taxon>
        <taxon>Bacilli</taxon>
        <taxon>Bacillales</taxon>
        <taxon>Bacillaceae</taxon>
        <taxon>Virgibacillus</taxon>
    </lineage>
</organism>
<feature type="transmembrane region" description="Helical" evidence="9">
    <location>
        <begin position="101"/>
        <end position="122"/>
    </location>
</feature>
<name>A0A2A2IAQ0_9BACI</name>
<feature type="transmembrane region" description="Helical" evidence="9">
    <location>
        <begin position="137"/>
        <end position="157"/>
    </location>
</feature>
<dbReference type="PANTHER" id="PTHR35011">
    <property type="entry name" value="2,3-DIKETO-L-GULONATE TRAP TRANSPORTER SMALL PERMEASE PROTEIN YIAM"/>
    <property type="match status" value="1"/>
</dbReference>
<reference evidence="11 12" key="1">
    <citation type="submission" date="2017-08" db="EMBL/GenBank/DDBJ databases">
        <title>Virgibacillus indicus sp. nov. and Virgibacillus profoundi sp. nov, two moderately halophilic bacteria isolated from marine sediment by using the Microfluidic Streak Plate.</title>
        <authorList>
            <person name="Xu B."/>
            <person name="Hu B."/>
            <person name="Wang J."/>
            <person name="Zhu Y."/>
            <person name="Huang L."/>
            <person name="Du W."/>
            <person name="Huang Y."/>
        </authorList>
    </citation>
    <scope>NUCLEOTIDE SEQUENCE [LARGE SCALE GENOMIC DNA]</scope>
    <source>
        <strain evidence="11 12">IO3-P3-H5</strain>
    </source>
</reference>
<dbReference type="GO" id="GO:0015740">
    <property type="term" value="P:C4-dicarboxylate transport"/>
    <property type="evidence" value="ECO:0007669"/>
    <property type="project" value="TreeGrafter"/>
</dbReference>